<evidence type="ECO:0000313" key="3">
    <source>
        <dbReference type="Proteomes" id="UP000596977"/>
    </source>
</evidence>
<protein>
    <recommendedName>
        <fullName evidence="4">Rap1a immunity protein domain-containing protein</fullName>
    </recommendedName>
</protein>
<sequence>MFRAMRIFVYTLPALFLMSPANGQVAAPPSIPELTNLCTTFSATDEDCFVTVGAFINFARSEDDIANAVTSLASVELNELSLCVRVAEAVRQLGDSITDTQQSLAIEEIALAIMQCSPFPVAAIPTVTPAFASDN</sequence>
<evidence type="ECO:0008006" key="4">
    <source>
        <dbReference type="Google" id="ProtNLM"/>
    </source>
</evidence>
<organism evidence="2 3">
    <name type="scientific">Pelagibacterium lentulum</name>
    <dbReference type="NCBI Taxonomy" id="2029865"/>
    <lineage>
        <taxon>Bacteria</taxon>
        <taxon>Pseudomonadati</taxon>
        <taxon>Pseudomonadota</taxon>
        <taxon>Alphaproteobacteria</taxon>
        <taxon>Hyphomicrobiales</taxon>
        <taxon>Devosiaceae</taxon>
        <taxon>Pelagibacterium</taxon>
    </lineage>
</organism>
<dbReference type="RefSeq" id="WP_127070655.1">
    <property type="nucleotide sequence ID" value="NZ_BMKB01000001.1"/>
</dbReference>
<proteinExistence type="predicted"/>
<dbReference type="Proteomes" id="UP000596977">
    <property type="component" value="Unassembled WGS sequence"/>
</dbReference>
<keyword evidence="3" id="KW-1185">Reference proteome</keyword>
<gene>
    <name evidence="2" type="ORF">GCM10011499_02030</name>
</gene>
<keyword evidence="1" id="KW-0732">Signal</keyword>
<name>A0A916R7N3_9HYPH</name>
<feature type="signal peptide" evidence="1">
    <location>
        <begin position="1"/>
        <end position="23"/>
    </location>
</feature>
<reference evidence="2 3" key="1">
    <citation type="journal article" date="2014" name="Int. J. Syst. Evol. Microbiol.">
        <title>Complete genome sequence of Corynebacterium casei LMG S-19264T (=DSM 44701T), isolated from a smear-ripened cheese.</title>
        <authorList>
            <consortium name="US DOE Joint Genome Institute (JGI-PGF)"/>
            <person name="Walter F."/>
            <person name="Albersmeier A."/>
            <person name="Kalinowski J."/>
            <person name="Ruckert C."/>
        </authorList>
    </citation>
    <scope>NUCLEOTIDE SEQUENCE [LARGE SCALE GENOMIC DNA]</scope>
    <source>
        <strain evidence="2 3">CGMCC 1.15896</strain>
    </source>
</reference>
<dbReference type="AlphaFoldDB" id="A0A916R7N3"/>
<dbReference type="EMBL" id="BMKB01000001">
    <property type="protein sequence ID" value="GGA36279.1"/>
    <property type="molecule type" value="Genomic_DNA"/>
</dbReference>
<evidence type="ECO:0000313" key="2">
    <source>
        <dbReference type="EMBL" id="GGA36279.1"/>
    </source>
</evidence>
<accession>A0A916R7N3</accession>
<comment type="caution">
    <text evidence="2">The sequence shown here is derived from an EMBL/GenBank/DDBJ whole genome shotgun (WGS) entry which is preliminary data.</text>
</comment>
<feature type="chain" id="PRO_5037456148" description="Rap1a immunity protein domain-containing protein" evidence="1">
    <location>
        <begin position="24"/>
        <end position="135"/>
    </location>
</feature>
<evidence type="ECO:0000256" key="1">
    <source>
        <dbReference type="SAM" id="SignalP"/>
    </source>
</evidence>